<dbReference type="PANTHER" id="PTHR21716">
    <property type="entry name" value="TRANSMEMBRANE PROTEIN"/>
    <property type="match status" value="1"/>
</dbReference>
<evidence type="ECO:0000256" key="6">
    <source>
        <dbReference type="ARBA" id="ARBA00022989"/>
    </source>
</evidence>
<comment type="subcellular location">
    <subcellularLocation>
        <location evidence="1">Cell membrane</location>
        <topology evidence="1">Multi-pass membrane protein</topology>
    </subcellularLocation>
</comment>
<dbReference type="EMBL" id="BQXO01000004">
    <property type="protein sequence ID" value="GKT06161.1"/>
    <property type="molecule type" value="Genomic_DNA"/>
</dbReference>
<sequence>MLNRLKNSNLLFWSIEVLVVVTLIWVCTKINFIFRPIGTFISAVFVPIIVAGFMFYMLNPLVKLLMRVHYKKFRLTRTWASLIVILLLVGLIVIGVLSLIPPLTGQVSQLIASVPHVATQSQKELTKYVEHSHILDNPDVAKYLKSVEASLSSWAQGFIGNITSGVGNLIGTITDITITAITVPVILFYMLRDGGKLVPSIARFLPDKRQDRIVELLYKMGDTISQYISGQVIECLFVGVFTSIGYMLIGMPFGLLLGIIAGLCNIIPYVGPYIGITPALIVGLIMAPNKLLWIVVVVVVVQQIDGNIIYPNIIGRSLKIHPLTIIILLLAAGHIAGIPGMILCIPFYAVVRTVVQYVWNIWQLGDQGEK</sequence>
<dbReference type="RefSeq" id="WP_407884072.1">
    <property type="nucleotide sequence ID" value="NZ_BQXO01000004.1"/>
</dbReference>
<evidence type="ECO:0000256" key="1">
    <source>
        <dbReference type="ARBA" id="ARBA00004651"/>
    </source>
</evidence>
<evidence type="ECO:0000256" key="3">
    <source>
        <dbReference type="ARBA" id="ARBA00022448"/>
    </source>
</evidence>
<proteinExistence type="inferred from homology"/>
<keyword evidence="7 8" id="KW-0472">Membrane</keyword>
<organism evidence="9 10">
    <name type="scientific">Furfurilactobacillus curtus</name>
    <dbReference type="NCBI Taxonomy" id="1746200"/>
    <lineage>
        <taxon>Bacteria</taxon>
        <taxon>Bacillati</taxon>
        <taxon>Bacillota</taxon>
        <taxon>Bacilli</taxon>
        <taxon>Lactobacillales</taxon>
        <taxon>Lactobacillaceae</taxon>
        <taxon>Furfurilactobacillus</taxon>
    </lineage>
</organism>
<evidence type="ECO:0000256" key="8">
    <source>
        <dbReference type="SAM" id="Phobius"/>
    </source>
</evidence>
<keyword evidence="5 8" id="KW-0812">Transmembrane</keyword>
<reference evidence="9 10" key="1">
    <citation type="submission" date="2022-03" db="EMBL/GenBank/DDBJ databases">
        <title>Draft genome sequence of Furfurilactobacillus curtus JCM 31185.</title>
        <authorList>
            <person name="Suzuki S."/>
            <person name="Endo A."/>
            <person name="Kajikawa A."/>
        </authorList>
    </citation>
    <scope>NUCLEOTIDE SEQUENCE [LARGE SCALE GENOMIC DNA]</scope>
    <source>
        <strain evidence="9 10">JCM 31185</strain>
    </source>
</reference>
<comment type="similarity">
    <text evidence="2">Belongs to the autoinducer-2 exporter (AI-2E) (TC 2.A.86) family.</text>
</comment>
<dbReference type="PANTHER" id="PTHR21716:SF53">
    <property type="entry name" value="PERMEASE PERM-RELATED"/>
    <property type="match status" value="1"/>
</dbReference>
<keyword evidence="3" id="KW-0813">Transport</keyword>
<feature type="transmembrane region" description="Helical" evidence="8">
    <location>
        <begin position="12"/>
        <end position="34"/>
    </location>
</feature>
<feature type="transmembrane region" description="Helical" evidence="8">
    <location>
        <begin position="79"/>
        <end position="100"/>
    </location>
</feature>
<feature type="transmembrane region" description="Helical" evidence="8">
    <location>
        <begin position="169"/>
        <end position="191"/>
    </location>
</feature>
<accession>A0ABQ5JSL1</accession>
<dbReference type="Pfam" id="PF01594">
    <property type="entry name" value="AI-2E_transport"/>
    <property type="match status" value="1"/>
</dbReference>
<gene>
    <name evidence="9" type="ORF">JCM31185_14480</name>
</gene>
<dbReference type="InterPro" id="IPR002549">
    <property type="entry name" value="AI-2E-like"/>
</dbReference>
<comment type="caution">
    <text evidence="9">The sequence shown here is derived from an EMBL/GenBank/DDBJ whole genome shotgun (WGS) entry which is preliminary data.</text>
</comment>
<feature type="transmembrane region" description="Helical" evidence="8">
    <location>
        <begin position="40"/>
        <end position="58"/>
    </location>
</feature>
<evidence type="ECO:0000256" key="7">
    <source>
        <dbReference type="ARBA" id="ARBA00023136"/>
    </source>
</evidence>
<evidence type="ECO:0000313" key="10">
    <source>
        <dbReference type="Proteomes" id="UP001628078"/>
    </source>
</evidence>
<feature type="transmembrane region" description="Helical" evidence="8">
    <location>
        <begin position="325"/>
        <end position="351"/>
    </location>
</feature>
<evidence type="ECO:0000256" key="2">
    <source>
        <dbReference type="ARBA" id="ARBA00009773"/>
    </source>
</evidence>
<keyword evidence="4" id="KW-1003">Cell membrane</keyword>
<keyword evidence="6 8" id="KW-1133">Transmembrane helix</keyword>
<evidence type="ECO:0000256" key="5">
    <source>
        <dbReference type="ARBA" id="ARBA00022692"/>
    </source>
</evidence>
<name>A0ABQ5JSL1_9LACO</name>
<dbReference type="Proteomes" id="UP001628078">
    <property type="component" value="Unassembled WGS sequence"/>
</dbReference>
<protein>
    <submittedName>
        <fullName evidence="9">AI-2E family transporter</fullName>
    </submittedName>
</protein>
<feature type="transmembrane region" description="Helical" evidence="8">
    <location>
        <begin position="235"/>
        <end position="260"/>
    </location>
</feature>
<keyword evidence="10" id="KW-1185">Reference proteome</keyword>
<evidence type="ECO:0000256" key="4">
    <source>
        <dbReference type="ARBA" id="ARBA00022475"/>
    </source>
</evidence>
<evidence type="ECO:0000313" key="9">
    <source>
        <dbReference type="EMBL" id="GKT06161.1"/>
    </source>
</evidence>